<protein>
    <submittedName>
        <fullName evidence="3">Glycosyltransferase family 4 protein</fullName>
    </submittedName>
</protein>
<dbReference type="PANTHER" id="PTHR12526">
    <property type="entry name" value="GLYCOSYLTRANSFERASE"/>
    <property type="match status" value="1"/>
</dbReference>
<evidence type="ECO:0000259" key="2">
    <source>
        <dbReference type="Pfam" id="PF13439"/>
    </source>
</evidence>
<reference evidence="3" key="2">
    <citation type="journal article" date="2022" name="Res Sq">
        <title>Evolution of multicellular longitudinally dividing oral cavity symbionts (Neisseriaceae).</title>
        <authorList>
            <person name="Nyongesa S."/>
            <person name="Weber P."/>
            <person name="Bernet E."/>
            <person name="Pullido F."/>
            <person name="Nieckarz M."/>
            <person name="Delaby M."/>
            <person name="Nieves C."/>
            <person name="Viehboeck T."/>
            <person name="Krause N."/>
            <person name="Rivera-Millot A."/>
            <person name="Nakamura A."/>
            <person name="Vischer N."/>
            <person name="VanNieuwenhze M."/>
            <person name="Brun Y."/>
            <person name="Cava F."/>
            <person name="Bulgheresi S."/>
            <person name="Veyrier F."/>
        </authorList>
    </citation>
    <scope>NUCLEOTIDE SEQUENCE</scope>
    <source>
        <strain evidence="3">SAG 1488-6</strain>
    </source>
</reference>
<accession>A0ABY4EI65</accession>
<keyword evidence="4" id="KW-1185">Reference proteome</keyword>
<gene>
    <name evidence="3" type="ORF">LVJ81_03305</name>
</gene>
<evidence type="ECO:0000313" key="3">
    <source>
        <dbReference type="EMBL" id="UOO93072.1"/>
    </source>
</evidence>
<evidence type="ECO:0000259" key="1">
    <source>
        <dbReference type="Pfam" id="PF00534"/>
    </source>
</evidence>
<name>A0ABY4EI65_VITST</name>
<dbReference type="SUPFAM" id="SSF53756">
    <property type="entry name" value="UDP-Glycosyltransferase/glycogen phosphorylase"/>
    <property type="match status" value="1"/>
</dbReference>
<organism evidence="3 4">
    <name type="scientific">Vitreoscilla stercoraria</name>
    <dbReference type="NCBI Taxonomy" id="61"/>
    <lineage>
        <taxon>Bacteria</taxon>
        <taxon>Pseudomonadati</taxon>
        <taxon>Pseudomonadota</taxon>
        <taxon>Betaproteobacteria</taxon>
        <taxon>Neisseriales</taxon>
        <taxon>Neisseriaceae</taxon>
        <taxon>Vitreoscilla</taxon>
    </lineage>
</organism>
<proteinExistence type="predicted"/>
<dbReference type="EMBL" id="CP091512">
    <property type="protein sequence ID" value="UOO93072.1"/>
    <property type="molecule type" value="Genomic_DNA"/>
</dbReference>
<dbReference type="InterPro" id="IPR028098">
    <property type="entry name" value="Glyco_trans_4-like_N"/>
</dbReference>
<dbReference type="Pfam" id="PF13439">
    <property type="entry name" value="Glyco_transf_4"/>
    <property type="match status" value="1"/>
</dbReference>
<dbReference type="CDD" id="cd03801">
    <property type="entry name" value="GT4_PimA-like"/>
    <property type="match status" value="1"/>
</dbReference>
<dbReference type="RefSeq" id="WP_019958818.1">
    <property type="nucleotide sequence ID" value="NZ_CP091512.1"/>
</dbReference>
<dbReference type="Proteomes" id="UP000832034">
    <property type="component" value="Chromosome"/>
</dbReference>
<dbReference type="Pfam" id="PF00534">
    <property type="entry name" value="Glycos_transf_1"/>
    <property type="match status" value="1"/>
</dbReference>
<feature type="domain" description="Glycosyl transferase family 1" evidence="1">
    <location>
        <begin position="188"/>
        <end position="341"/>
    </location>
</feature>
<feature type="domain" description="Glycosyltransferase subfamily 4-like N-terminal" evidence="2">
    <location>
        <begin position="16"/>
        <end position="164"/>
    </location>
</feature>
<dbReference type="Gene3D" id="3.40.50.2000">
    <property type="entry name" value="Glycogen Phosphorylase B"/>
    <property type="match status" value="2"/>
</dbReference>
<evidence type="ECO:0000313" key="4">
    <source>
        <dbReference type="Proteomes" id="UP000832034"/>
    </source>
</evidence>
<dbReference type="InterPro" id="IPR001296">
    <property type="entry name" value="Glyco_trans_1"/>
</dbReference>
<sequence length="362" mass="39943">MKTQKTVLFLESSKNMGGQEWQLLQQMQALNAQGFECVLLCSPQARISAQAHERQLQVIHLPFRNSVHPQTIQGIVKAIKQYAPLACISHSGHDANNLSVAALFLGKNRPKIIRSRTYYTNDKKKALQSLLPLDAVMVPSRFMQQHIQKQFPSKPVSVVYPGIDFGKLDAQKNHALPESLQQFLQRHVSAKKIVHIGMLRPEKGQHITLAAVAAMRAQGHEVVLVLAGGGNDAPIREEIAALHLQDAVWLGELKAVAPLLLQADVLAMPSLKEPLGMVQIEALGLAVPVVVSNVGGVPETVVHEQTGLIVADHEIASWQTALERALKQPQWMREYAQAGQKMVREQFGVARNTEQLLALIQH</sequence>
<reference evidence="3" key="1">
    <citation type="submission" date="2021-12" db="EMBL/GenBank/DDBJ databases">
        <authorList>
            <person name="Veyrier F.J."/>
        </authorList>
    </citation>
    <scope>NUCLEOTIDE SEQUENCE</scope>
    <source>
        <strain evidence="3">SAG 1488-6</strain>
    </source>
</reference>